<reference evidence="1 2" key="1">
    <citation type="submission" date="2015-09" db="EMBL/GenBank/DDBJ databases">
        <title>Trachymyrmex zeteki WGS genome.</title>
        <authorList>
            <person name="Nygaard S."/>
            <person name="Hu H."/>
            <person name="Boomsma J."/>
            <person name="Zhang G."/>
        </authorList>
    </citation>
    <scope>NUCLEOTIDE SEQUENCE [LARGE SCALE GENOMIC DNA]</scope>
    <source>
        <strain evidence="1">Tzet28-1</strain>
        <tissue evidence="1">Whole body</tissue>
    </source>
</reference>
<dbReference type="AlphaFoldDB" id="A0A151X7I7"/>
<organism evidence="1 2">
    <name type="scientific">Mycetomoellerius zeteki</name>
    <dbReference type="NCBI Taxonomy" id="64791"/>
    <lineage>
        <taxon>Eukaryota</taxon>
        <taxon>Metazoa</taxon>
        <taxon>Ecdysozoa</taxon>
        <taxon>Arthropoda</taxon>
        <taxon>Hexapoda</taxon>
        <taxon>Insecta</taxon>
        <taxon>Pterygota</taxon>
        <taxon>Neoptera</taxon>
        <taxon>Endopterygota</taxon>
        <taxon>Hymenoptera</taxon>
        <taxon>Apocrita</taxon>
        <taxon>Aculeata</taxon>
        <taxon>Formicoidea</taxon>
        <taxon>Formicidae</taxon>
        <taxon>Myrmicinae</taxon>
        <taxon>Mycetomoellerius</taxon>
    </lineage>
</organism>
<dbReference type="EMBL" id="KQ982446">
    <property type="protein sequence ID" value="KYQ56294.1"/>
    <property type="molecule type" value="Genomic_DNA"/>
</dbReference>
<dbReference type="Proteomes" id="UP000075809">
    <property type="component" value="Unassembled WGS sequence"/>
</dbReference>
<keyword evidence="2" id="KW-1185">Reference proteome</keyword>
<evidence type="ECO:0000313" key="2">
    <source>
        <dbReference type="Proteomes" id="UP000075809"/>
    </source>
</evidence>
<evidence type="ECO:0000313" key="1">
    <source>
        <dbReference type="EMBL" id="KYQ56294.1"/>
    </source>
</evidence>
<feature type="non-terminal residue" evidence="1">
    <location>
        <position position="1"/>
    </location>
</feature>
<name>A0A151X7I7_9HYME</name>
<accession>A0A151X7I7</accession>
<proteinExistence type="predicted"/>
<sequence length="296" mass="32421">RVYACAYVNVHVYVCHEGFGTSGSLSGRRISVIDGTAASLVGGRDPTTSRGDIRQKIQEYFSALLLFVGPKTSVPSGTLIRSLSFRASSRYVFPPKDNVLNPTDCRKRLVSGNRARKIKTEGMIKLVKRLRKNQSVLGVRNRILSGVASPRVSSSNIRMFDRPTATCINIRHFSMKYMRRGSAPCCRGGERLEPVQRRLVTLATREGVVFGVETQEDGSAKTTLLFSRVHVPEEQKGHAVRATVHDKASVVLAGCKTIKLFTVKRELTSGQLPASGKSGGEVGKSRQFEAIGRNVT</sequence>
<gene>
    <name evidence="1" type="ORF">ALC60_04701</name>
</gene>
<protein>
    <submittedName>
        <fullName evidence="1">Uncharacterized protein</fullName>
    </submittedName>
</protein>